<protein>
    <submittedName>
        <fullName evidence="1">Uncharacterized protein</fullName>
    </submittedName>
</protein>
<gene>
    <name evidence="1" type="ORF">G3I53_00745</name>
</gene>
<reference evidence="1" key="1">
    <citation type="submission" date="2020-01" db="EMBL/GenBank/DDBJ databases">
        <title>Insect and environment-associated Actinomycetes.</title>
        <authorList>
            <person name="Currrie C."/>
            <person name="Chevrette M."/>
            <person name="Carlson C."/>
            <person name="Stubbendieck R."/>
            <person name="Wendt-Pienkowski E."/>
        </authorList>
    </citation>
    <scope>NUCLEOTIDE SEQUENCE</scope>
    <source>
        <strain evidence="1">SID14436</strain>
    </source>
</reference>
<dbReference type="EMBL" id="JAAGMD010000023">
    <property type="protein sequence ID" value="NEA84629.1"/>
    <property type="molecule type" value="Genomic_DNA"/>
</dbReference>
<sequence length="56" mass="5938">MSDELTSALRRLAADHEVPPGVPPARIRLRATRRARRRRATAALGMTAAAGCAVTA</sequence>
<organism evidence="1">
    <name type="scientific">Streptomyces sp. SID14436</name>
    <dbReference type="NCBI Taxonomy" id="2706070"/>
    <lineage>
        <taxon>Bacteria</taxon>
        <taxon>Bacillati</taxon>
        <taxon>Actinomycetota</taxon>
        <taxon>Actinomycetes</taxon>
        <taxon>Kitasatosporales</taxon>
        <taxon>Streptomycetaceae</taxon>
        <taxon>Streptomyces</taxon>
    </lineage>
</organism>
<accession>A0A6G3QMB5</accession>
<feature type="non-terminal residue" evidence="1">
    <location>
        <position position="56"/>
    </location>
</feature>
<name>A0A6G3QMB5_9ACTN</name>
<comment type="caution">
    <text evidence="1">The sequence shown here is derived from an EMBL/GenBank/DDBJ whole genome shotgun (WGS) entry which is preliminary data.</text>
</comment>
<proteinExistence type="predicted"/>
<dbReference type="AlphaFoldDB" id="A0A6G3QMB5"/>
<evidence type="ECO:0000313" key="1">
    <source>
        <dbReference type="EMBL" id="NEA84629.1"/>
    </source>
</evidence>